<dbReference type="Gene3D" id="3.40.1090.10">
    <property type="entry name" value="Cytosolic phospholipase A2 catalytic domain"/>
    <property type="match status" value="1"/>
</dbReference>
<dbReference type="InterPro" id="IPR002641">
    <property type="entry name" value="PNPLA_dom"/>
</dbReference>
<evidence type="ECO:0000256" key="3">
    <source>
        <dbReference type="ARBA" id="ARBA00023098"/>
    </source>
</evidence>
<dbReference type="SUPFAM" id="SSF52151">
    <property type="entry name" value="FabD/lysophospholipase-like"/>
    <property type="match status" value="1"/>
</dbReference>
<keyword evidence="3 4" id="KW-0443">Lipid metabolism</keyword>
<feature type="active site" description="Proton acceptor" evidence="4">
    <location>
        <position position="214"/>
    </location>
</feature>
<dbReference type="PANTHER" id="PTHR24185">
    <property type="entry name" value="CALCIUM-INDEPENDENT PHOSPHOLIPASE A2-GAMMA"/>
    <property type="match status" value="1"/>
</dbReference>
<evidence type="ECO:0000259" key="5">
    <source>
        <dbReference type="PROSITE" id="PS51635"/>
    </source>
</evidence>
<accession>A0ABR3VKN9</accession>
<dbReference type="CDD" id="cd07216">
    <property type="entry name" value="Pat17_PNPLA8_PNPLA9_like3"/>
    <property type="match status" value="1"/>
</dbReference>
<sequence length="452" mass="49855">MAPHSDGVRILSLDGGGIRGLSSLLILEHLMERLCEAQGLKEVPRPCDCFDMIGGTSTGGIIAIMLGRLRMTVDECIRAYRKMAEQAFTPKRTTWLPASPSGAFSATAFEAAIRDTVKEFCPEAECAARRASGHSTTSTCMHGEAEFRDPSCTSTVVLAITKDNVDARPTLFTTYNTSMALSGCTIWQVARATSAATTFFKPIHIGRDDVEFIDAAFGYNNPCEVLIEEARQRFPGRPLGQVVSIGTGLGDVVSIDDTRFSIIKALKEMATTSKAVAGRLDDRFGGDGRYVRFNVERGLEDTTLSDWNKASSISAHTRNYLSDNRRAVDQFVATFLGRDQQRDEIESEAVPRPLLLNRPCIRKNQDAAKLLGFIARVESKAIPRSMLPSAGSEQRMTRAIGVLCGYSFLSRREDGTTYDMHRLVHLALRVWVNKQDAAAEQRREDLVEAERQ</sequence>
<reference evidence="6 7" key="1">
    <citation type="journal article" date="2024" name="Commun. Biol.">
        <title>Comparative genomic analysis of thermophilic fungi reveals convergent evolutionary adaptations and gene losses.</title>
        <authorList>
            <person name="Steindorff A.S."/>
            <person name="Aguilar-Pontes M.V."/>
            <person name="Robinson A.J."/>
            <person name="Andreopoulos B."/>
            <person name="LaButti K."/>
            <person name="Kuo A."/>
            <person name="Mondo S."/>
            <person name="Riley R."/>
            <person name="Otillar R."/>
            <person name="Haridas S."/>
            <person name="Lipzen A."/>
            <person name="Grimwood J."/>
            <person name="Schmutz J."/>
            <person name="Clum A."/>
            <person name="Reid I.D."/>
            <person name="Moisan M.C."/>
            <person name="Butler G."/>
            <person name="Nguyen T.T.M."/>
            <person name="Dewar K."/>
            <person name="Conant G."/>
            <person name="Drula E."/>
            <person name="Henrissat B."/>
            <person name="Hansel C."/>
            <person name="Singer S."/>
            <person name="Hutchinson M.I."/>
            <person name="de Vries R.P."/>
            <person name="Natvig D.O."/>
            <person name="Powell A.J."/>
            <person name="Tsang A."/>
            <person name="Grigoriev I.V."/>
        </authorList>
    </citation>
    <scope>NUCLEOTIDE SEQUENCE [LARGE SCALE GENOMIC DNA]</scope>
    <source>
        <strain evidence="6 7">CBS 620.91</strain>
    </source>
</reference>
<comment type="caution">
    <text evidence="6">The sequence shown here is derived from an EMBL/GenBank/DDBJ whole genome shotgun (WGS) entry which is preliminary data.</text>
</comment>
<organism evidence="6 7">
    <name type="scientific">Humicola insolens</name>
    <name type="common">Soft-rot fungus</name>
    <dbReference type="NCBI Taxonomy" id="85995"/>
    <lineage>
        <taxon>Eukaryota</taxon>
        <taxon>Fungi</taxon>
        <taxon>Dikarya</taxon>
        <taxon>Ascomycota</taxon>
        <taxon>Pezizomycotina</taxon>
        <taxon>Sordariomycetes</taxon>
        <taxon>Sordariomycetidae</taxon>
        <taxon>Sordariales</taxon>
        <taxon>Chaetomiaceae</taxon>
        <taxon>Mycothermus</taxon>
    </lineage>
</organism>
<dbReference type="PANTHER" id="PTHR24185:SF1">
    <property type="entry name" value="CALCIUM-INDEPENDENT PHOSPHOLIPASE A2-GAMMA"/>
    <property type="match status" value="1"/>
</dbReference>
<feature type="short sequence motif" description="GXSXG" evidence="4">
    <location>
        <begin position="55"/>
        <end position="59"/>
    </location>
</feature>
<evidence type="ECO:0000313" key="7">
    <source>
        <dbReference type="Proteomes" id="UP001583172"/>
    </source>
</evidence>
<proteinExistence type="predicted"/>
<keyword evidence="1 4" id="KW-0378">Hydrolase</keyword>
<feature type="domain" description="PNPLA" evidence="5">
    <location>
        <begin position="11"/>
        <end position="227"/>
    </location>
</feature>
<feature type="short sequence motif" description="GXGXXG" evidence="4">
    <location>
        <begin position="15"/>
        <end position="20"/>
    </location>
</feature>
<feature type="active site" description="Nucleophile" evidence="4">
    <location>
        <position position="57"/>
    </location>
</feature>
<evidence type="ECO:0000256" key="1">
    <source>
        <dbReference type="ARBA" id="ARBA00022801"/>
    </source>
</evidence>
<keyword evidence="2 4" id="KW-0442">Lipid degradation</keyword>
<protein>
    <recommendedName>
        <fullName evidence="5">PNPLA domain-containing protein</fullName>
    </recommendedName>
</protein>
<dbReference type="InterPro" id="IPR016035">
    <property type="entry name" value="Acyl_Trfase/lysoPLipase"/>
</dbReference>
<keyword evidence="7" id="KW-1185">Reference proteome</keyword>
<evidence type="ECO:0000256" key="4">
    <source>
        <dbReference type="PROSITE-ProRule" id="PRU01161"/>
    </source>
</evidence>
<comment type="caution">
    <text evidence="4">Lacks conserved residue(s) required for the propagation of feature annotation.</text>
</comment>
<gene>
    <name evidence="6" type="ORF">VTJ49DRAFT_5196</name>
</gene>
<dbReference type="Proteomes" id="UP001583172">
    <property type="component" value="Unassembled WGS sequence"/>
</dbReference>
<evidence type="ECO:0000313" key="6">
    <source>
        <dbReference type="EMBL" id="KAL1842459.1"/>
    </source>
</evidence>
<dbReference type="Pfam" id="PF01734">
    <property type="entry name" value="Patatin"/>
    <property type="match status" value="1"/>
</dbReference>
<dbReference type="PROSITE" id="PS51635">
    <property type="entry name" value="PNPLA"/>
    <property type="match status" value="1"/>
</dbReference>
<evidence type="ECO:0000256" key="2">
    <source>
        <dbReference type="ARBA" id="ARBA00022963"/>
    </source>
</evidence>
<dbReference type="EMBL" id="JAZGSY010000042">
    <property type="protein sequence ID" value="KAL1842459.1"/>
    <property type="molecule type" value="Genomic_DNA"/>
</dbReference>
<name>A0ABR3VKN9_HUMIN</name>